<gene>
    <name evidence="2" type="ORF">ACFPJ4_06180</name>
</gene>
<keyword evidence="3" id="KW-1185">Reference proteome</keyword>
<comment type="caution">
    <text evidence="2">The sequence shown here is derived from an EMBL/GenBank/DDBJ whole genome shotgun (WGS) entry which is preliminary data.</text>
</comment>
<dbReference type="GO" id="GO:0016787">
    <property type="term" value="F:hydrolase activity"/>
    <property type="evidence" value="ECO:0007669"/>
    <property type="project" value="UniProtKB-KW"/>
</dbReference>
<evidence type="ECO:0000259" key="1">
    <source>
        <dbReference type="Pfam" id="PF12697"/>
    </source>
</evidence>
<dbReference type="EMBL" id="JBHSMG010000001">
    <property type="protein sequence ID" value="MFC5501826.1"/>
    <property type="molecule type" value="Genomic_DNA"/>
</dbReference>
<dbReference type="RefSeq" id="WP_386739467.1">
    <property type="nucleotide sequence ID" value="NZ_JBHSMG010000001.1"/>
</dbReference>
<sequence>MSAFVLVPGFGGAADFDFVAPMLARANEVSIVEATAPIHAGPETVLVGYSLGAVVAAAHAAEHPVAALVLICGWAQPTARLVDWAEHAGDAAFARHTMVGPDSDRAPILDVELLPLAQTLQLARLGEIGSPTLVIGATFDLVATAHQSRLLHGGIADSRYVELATGHAALVERPAEVLSLVSEFAAHPSVVRAVTG</sequence>
<name>A0ABW0NMN9_9MICO</name>
<feature type="domain" description="AB hydrolase-1" evidence="1">
    <location>
        <begin position="8"/>
        <end position="178"/>
    </location>
</feature>
<proteinExistence type="predicted"/>
<dbReference type="Gene3D" id="3.40.50.1820">
    <property type="entry name" value="alpha/beta hydrolase"/>
    <property type="match status" value="2"/>
</dbReference>
<accession>A0ABW0NMN9</accession>
<dbReference type="Pfam" id="PF12697">
    <property type="entry name" value="Abhydrolase_6"/>
    <property type="match status" value="1"/>
</dbReference>
<evidence type="ECO:0000313" key="3">
    <source>
        <dbReference type="Proteomes" id="UP001596039"/>
    </source>
</evidence>
<evidence type="ECO:0000313" key="2">
    <source>
        <dbReference type="EMBL" id="MFC5501826.1"/>
    </source>
</evidence>
<reference evidence="3" key="1">
    <citation type="journal article" date="2019" name="Int. J. Syst. Evol. Microbiol.">
        <title>The Global Catalogue of Microorganisms (GCM) 10K type strain sequencing project: providing services to taxonomists for standard genome sequencing and annotation.</title>
        <authorList>
            <consortium name="The Broad Institute Genomics Platform"/>
            <consortium name="The Broad Institute Genome Sequencing Center for Infectious Disease"/>
            <person name="Wu L."/>
            <person name="Ma J."/>
        </authorList>
    </citation>
    <scope>NUCLEOTIDE SEQUENCE [LARGE SCALE GENOMIC DNA]</scope>
    <source>
        <strain evidence="3">CGMCC 4.6997</strain>
    </source>
</reference>
<dbReference type="Proteomes" id="UP001596039">
    <property type="component" value="Unassembled WGS sequence"/>
</dbReference>
<organism evidence="2 3">
    <name type="scientific">Lysinimonas soli</name>
    <dbReference type="NCBI Taxonomy" id="1074233"/>
    <lineage>
        <taxon>Bacteria</taxon>
        <taxon>Bacillati</taxon>
        <taxon>Actinomycetota</taxon>
        <taxon>Actinomycetes</taxon>
        <taxon>Micrococcales</taxon>
        <taxon>Microbacteriaceae</taxon>
        <taxon>Lysinimonas</taxon>
    </lineage>
</organism>
<keyword evidence="2" id="KW-0378">Hydrolase</keyword>
<protein>
    <submittedName>
        <fullName evidence="2">Alpha/beta fold hydrolase</fullName>
    </submittedName>
</protein>
<dbReference type="InterPro" id="IPR029058">
    <property type="entry name" value="AB_hydrolase_fold"/>
</dbReference>
<dbReference type="InterPro" id="IPR000073">
    <property type="entry name" value="AB_hydrolase_1"/>
</dbReference>
<dbReference type="SUPFAM" id="SSF53474">
    <property type="entry name" value="alpha/beta-Hydrolases"/>
    <property type="match status" value="1"/>
</dbReference>